<reference evidence="3" key="1">
    <citation type="journal article" date="2019" name="Int. J. Syst. Evol. Microbiol.">
        <title>The Global Catalogue of Microorganisms (GCM) 10K type strain sequencing project: providing services to taxonomists for standard genome sequencing and annotation.</title>
        <authorList>
            <consortium name="The Broad Institute Genomics Platform"/>
            <consortium name="The Broad Institute Genome Sequencing Center for Infectious Disease"/>
            <person name="Wu L."/>
            <person name="Ma J."/>
        </authorList>
    </citation>
    <scope>NUCLEOTIDE SEQUENCE [LARGE SCALE GENOMIC DNA]</scope>
    <source>
        <strain evidence="3">CCUG 55328</strain>
    </source>
</reference>
<sequence>MTDTTPRRTHWVQLATLVLRSLDRLLPQPAQVGLQPAGITAGGTARDRQFNDRFGGKRGVYQE</sequence>
<dbReference type="EMBL" id="JBHTKR010000001">
    <property type="protein sequence ID" value="MFD1193740.1"/>
    <property type="molecule type" value="Genomic_DNA"/>
</dbReference>
<evidence type="ECO:0000313" key="2">
    <source>
        <dbReference type="EMBL" id="MFD1193740.1"/>
    </source>
</evidence>
<comment type="caution">
    <text evidence="2">The sequence shown here is derived from an EMBL/GenBank/DDBJ whole genome shotgun (WGS) entry which is preliminary data.</text>
</comment>
<dbReference type="RefSeq" id="WP_380789040.1">
    <property type="nucleotide sequence ID" value="NZ_JBHTKR010000001.1"/>
</dbReference>
<evidence type="ECO:0000313" key="3">
    <source>
        <dbReference type="Proteomes" id="UP001597151"/>
    </source>
</evidence>
<proteinExistence type="predicted"/>
<accession>A0ABW3T9C9</accession>
<feature type="region of interest" description="Disordered" evidence="1">
    <location>
        <begin position="37"/>
        <end position="63"/>
    </location>
</feature>
<gene>
    <name evidence="2" type="ORF">ACFQ3C_03530</name>
</gene>
<protein>
    <submittedName>
        <fullName evidence="2">Uncharacterized protein</fullName>
    </submittedName>
</protein>
<name>A0ABW3T9C9_9RHOB</name>
<feature type="compositionally biased region" description="Basic and acidic residues" evidence="1">
    <location>
        <begin position="45"/>
        <end position="55"/>
    </location>
</feature>
<organism evidence="2 3">
    <name type="scientific">Seohaeicola saemankumensis</name>
    <dbReference type="NCBI Taxonomy" id="481181"/>
    <lineage>
        <taxon>Bacteria</taxon>
        <taxon>Pseudomonadati</taxon>
        <taxon>Pseudomonadota</taxon>
        <taxon>Alphaproteobacteria</taxon>
        <taxon>Rhodobacterales</taxon>
        <taxon>Roseobacteraceae</taxon>
        <taxon>Seohaeicola</taxon>
    </lineage>
</organism>
<evidence type="ECO:0000256" key="1">
    <source>
        <dbReference type="SAM" id="MobiDB-lite"/>
    </source>
</evidence>
<keyword evidence="3" id="KW-1185">Reference proteome</keyword>
<dbReference type="Proteomes" id="UP001597151">
    <property type="component" value="Unassembled WGS sequence"/>
</dbReference>